<proteinExistence type="predicted"/>
<keyword evidence="2" id="KW-1185">Reference proteome</keyword>
<gene>
    <name evidence="1" type="ORF">ABVQ20_28815</name>
</gene>
<name>A0ABV2DMP5_9HYPH</name>
<dbReference type="RefSeq" id="WP_354463087.1">
    <property type="nucleotide sequence ID" value="NZ_JBEWSZ010000002.1"/>
</dbReference>
<reference evidence="1 2" key="1">
    <citation type="submission" date="2024-06" db="EMBL/GenBank/DDBJ databases">
        <authorList>
            <person name="Kim D.-U."/>
        </authorList>
    </citation>
    <scope>NUCLEOTIDE SEQUENCE [LARGE SCALE GENOMIC DNA]</scope>
    <source>
        <strain evidence="1 2">KACC15460</strain>
    </source>
</reference>
<evidence type="ECO:0008006" key="3">
    <source>
        <dbReference type="Google" id="ProtNLM"/>
    </source>
</evidence>
<evidence type="ECO:0000313" key="1">
    <source>
        <dbReference type="EMBL" id="MET2830993.1"/>
    </source>
</evidence>
<accession>A0ABV2DMP5</accession>
<comment type="caution">
    <text evidence="1">The sequence shown here is derived from an EMBL/GenBank/DDBJ whole genome shotgun (WGS) entry which is preliminary data.</text>
</comment>
<organism evidence="1 2">
    <name type="scientific">Mesorhizobium shangrilense</name>
    <dbReference type="NCBI Taxonomy" id="460060"/>
    <lineage>
        <taxon>Bacteria</taxon>
        <taxon>Pseudomonadati</taxon>
        <taxon>Pseudomonadota</taxon>
        <taxon>Alphaproteobacteria</taxon>
        <taxon>Hyphomicrobiales</taxon>
        <taxon>Phyllobacteriaceae</taxon>
        <taxon>Mesorhizobium</taxon>
    </lineage>
</organism>
<sequence>MVKPTPEVVFIGAGGTIASIGKDPFDVLDYGNNDKRFHAEEIIASLPPLSGLTRVTPVRFPNIENTAVIAEEGSFLGASRRMGIHMTLTGRSSGMAESLSLVMTDPSACHTARAQGRG</sequence>
<dbReference type="EMBL" id="JBEWSZ010000002">
    <property type="protein sequence ID" value="MET2830993.1"/>
    <property type="molecule type" value="Genomic_DNA"/>
</dbReference>
<evidence type="ECO:0000313" key="2">
    <source>
        <dbReference type="Proteomes" id="UP001548832"/>
    </source>
</evidence>
<dbReference type="Proteomes" id="UP001548832">
    <property type="component" value="Unassembled WGS sequence"/>
</dbReference>
<protein>
    <recommendedName>
        <fullName evidence="3">Asparaginase</fullName>
    </recommendedName>
</protein>